<reference evidence="2 3" key="1">
    <citation type="submission" date="2019-03" db="EMBL/GenBank/DDBJ databases">
        <title>Genomic Encyclopedia of Type Strains, Phase IV (KMG-IV): sequencing the most valuable type-strain genomes for metagenomic binning, comparative biology and taxonomic classification.</title>
        <authorList>
            <person name="Goeker M."/>
        </authorList>
    </citation>
    <scope>NUCLEOTIDE SEQUENCE [LARGE SCALE GENOMIC DNA]</scope>
    <source>
        <strain evidence="2 3">DSM 103428</strain>
    </source>
</reference>
<organism evidence="2 3">
    <name type="scientific">Acidipila rosea</name>
    <dbReference type="NCBI Taxonomy" id="768535"/>
    <lineage>
        <taxon>Bacteria</taxon>
        <taxon>Pseudomonadati</taxon>
        <taxon>Acidobacteriota</taxon>
        <taxon>Terriglobia</taxon>
        <taxon>Terriglobales</taxon>
        <taxon>Acidobacteriaceae</taxon>
        <taxon>Acidipila</taxon>
    </lineage>
</organism>
<accession>A0A4R1L360</accession>
<protein>
    <submittedName>
        <fullName evidence="2">Uncharacterized protein</fullName>
    </submittedName>
</protein>
<feature type="signal peptide" evidence="1">
    <location>
        <begin position="1"/>
        <end position="19"/>
    </location>
</feature>
<gene>
    <name evidence="2" type="ORF">C7378_2035</name>
</gene>
<feature type="chain" id="PRO_5020263114" evidence="1">
    <location>
        <begin position="20"/>
        <end position="258"/>
    </location>
</feature>
<proteinExistence type="predicted"/>
<evidence type="ECO:0000313" key="2">
    <source>
        <dbReference type="EMBL" id="TCK72458.1"/>
    </source>
</evidence>
<comment type="caution">
    <text evidence="2">The sequence shown here is derived from an EMBL/GenBank/DDBJ whole genome shotgun (WGS) entry which is preliminary data.</text>
</comment>
<dbReference type="Proteomes" id="UP000295210">
    <property type="component" value="Unassembled WGS sequence"/>
</dbReference>
<dbReference type="AlphaFoldDB" id="A0A4R1L360"/>
<keyword evidence="3" id="KW-1185">Reference proteome</keyword>
<evidence type="ECO:0000256" key="1">
    <source>
        <dbReference type="SAM" id="SignalP"/>
    </source>
</evidence>
<keyword evidence="1" id="KW-0732">Signal</keyword>
<dbReference type="EMBL" id="SMGK01000003">
    <property type="protein sequence ID" value="TCK72458.1"/>
    <property type="molecule type" value="Genomic_DNA"/>
</dbReference>
<evidence type="ECO:0000313" key="3">
    <source>
        <dbReference type="Proteomes" id="UP000295210"/>
    </source>
</evidence>
<name>A0A4R1L360_9BACT</name>
<sequence length="258" mass="28606">MRNVRLALTFCFCAVGCHAQVATDDASFLKQVRAKYDAPCERNLEPFSCAVEFNWSRHFSESVRLGDEGTDAEIAEVIQPIRNRVTVTHQNAAVSAGMTEDEVKKLPHGGMAEDLLEHSVQYSLNNWLAASGTALLPPPDASVHVEASASGYKLSLKIQTFDVEMLFTHDLSLQSEGVKGSPSDSRETDFRPGPQGFILTSFRQGEDGDFRPGNRVVITYTYQNVGGFQLPEQVAINRESHHENWHYKLTDCSVQTAK</sequence>